<proteinExistence type="predicted"/>
<comment type="caution">
    <text evidence="1">The sequence shown here is derived from an EMBL/GenBank/DDBJ whole genome shotgun (WGS) entry which is preliminary data.</text>
</comment>
<name>A0ACB7EJX4_NIBAL</name>
<dbReference type="EMBL" id="CM024794">
    <property type="protein sequence ID" value="KAG8002146.1"/>
    <property type="molecule type" value="Genomic_DNA"/>
</dbReference>
<evidence type="ECO:0000313" key="2">
    <source>
        <dbReference type="Proteomes" id="UP000805704"/>
    </source>
</evidence>
<sequence length="1564" mass="170242">MENCCGLLTAQKEPVPLKSVEVELEVRDHVATLVSTLNYENKEDKPIEAVFVFPLPGDAAVCHFSATIGKTQIVAEVKEKQEAREEYDDALSSGQQAFLLEESEQSPDIFSLSVGSLPPGESASIRLEYVTELAVQADDGLRFCLPAVLNPRYQPQGSEGPSVQVTSVPASLVPYSLSFSARVSSPRPVSKVESNCPLDPLQYLNTEQTQATVKLAAGHKFDRDVELLIYYKDAHQPSAVVEAGQTSAKPGTLMGDPVVMLSLYPEFPQAVMSSVASCGEFVFLLDRSGSMDCPTDNSKQEETRIGSARDTLLLLLKSLPMGCYFNIYSFGSSYEHIFPKSVEYSQKTMEEALKKVEKMEADLGGTEILNPLKHIYSQPCIESQPRQLFVFTDGEVGNTKEVIDLVKSNSGSHRCFSFGIGEGASSALINGLAKEGGGHAQFITGTDRMQPKVMQSLRFALQPAVVDISVTWDLPKGVSVTVLSPPITAVFQGQRSLLYGQLTGQSSEAAEGCVTVKYSLAGHPSQNQLHFSLKPAEDTGLTVHRLAARTLIRSLEMEESMDTEEQDGGVKKKVVELSVQSGVSSAFTAFIAVNKGDSEAIQGPLVRRNVPAPNEELCEDINDEPQKPPRDPFLQLVSLQKASGCWVLDPALAAALGKTSEEVESPKPASVNQEVWATILALIWLHGFKMDAREEWELLAMKAVSWLRAQNVPLKSVEVELEVRDHVATLVSTLNYENKEDKPIEAVFVFPLPGDAAVCHFSATIGKTQIVAEVKEKQEAREEYDDALSSGQQAFLLEESEQSPDIFSLSVGSLPPGESASIRLEYVTELAVQADDGLRFCLPAVLNPRYQPQGGEGPSVQVTSVPASLVPYSLSFSARVSSPRPVSKVESNCPLDPLQYLNTEQTQATVKLAAGHKFDRDVELLIYYKDAHQPSAVVEAGQTSAKPGTLMGDPVVMLSLYPEFPQAVMSSVASCGEFVFLLDRSGSMDFPLNSSSDQACIGSARDTLLLLLKSLPMGCYFNIYSFGDSFEHIFPKSVKYQQKTMEEALKKVEEMGANLGGTELLKPLKHIYSRSCIRNHPRQLFVFTDGEVGNTKEVIDLVKKNSGSHRCFSFGIGEGASSALINGLAKEGGGHAQFITGTDRMQPKAMQSLRFALQPTVEGTSVTWDLPKGVSVTVLSPPITALFHCQRSLIYAQLTGQSSEAAEGCVTVKYSLAGHPSQNQLHFSLKPAEDTGLTVHRLAARTLIRSLEMEESMDTGEQDEGVKKKVVELSIQSGVSSAFTAFVAVNKGDGETIQGPLVRRDVPTPLRCGLAGFDFDDPRVWIVGQSVKKKLNSVPHLDADIKSKQPPRDPFLQLVSLQKAPGWWVLDPALAAALGKTSEEVESPKPASVNQEVWATILALIWLHGFKMDAREEWELLAMKAVSWLRAQNGTVAFTAKLNVDDSYPCHSGVLKFTTVLVNEGEGYSPGTGIFSCPVDGFYHFTVHVSVYGRGQCAIFKNGEKVVSLYHTSLPDKCSQVASMSSVIKLSKQDEVWVNLWGPGRNDIFATQDNDTVFTGVRLG</sequence>
<reference evidence="1" key="1">
    <citation type="submission" date="2020-04" db="EMBL/GenBank/DDBJ databases">
        <title>A chromosome-scale assembly and high-density genetic map of the yellow drum (Nibea albiflora) genome.</title>
        <authorList>
            <person name="Xu D."/>
            <person name="Zhang W."/>
            <person name="Chen R."/>
            <person name="Tan P."/>
            <person name="Wang L."/>
            <person name="Song H."/>
            <person name="Tian L."/>
            <person name="Zhu Q."/>
            <person name="Wang B."/>
        </authorList>
    </citation>
    <scope>NUCLEOTIDE SEQUENCE</scope>
    <source>
        <strain evidence="1">ZJHYS-2018</strain>
    </source>
</reference>
<dbReference type="Proteomes" id="UP000805704">
    <property type="component" value="Chromosome 6"/>
</dbReference>
<keyword evidence="2" id="KW-1185">Reference proteome</keyword>
<accession>A0ACB7EJX4</accession>
<gene>
    <name evidence="1" type="primary">VWA5A</name>
    <name evidence="1" type="ORF">GBF38_012516</name>
</gene>
<evidence type="ECO:0000313" key="1">
    <source>
        <dbReference type="EMBL" id="KAG8002146.1"/>
    </source>
</evidence>
<organism evidence="1 2">
    <name type="scientific">Nibea albiflora</name>
    <name type="common">Yellow drum</name>
    <name type="synonym">Corvina albiflora</name>
    <dbReference type="NCBI Taxonomy" id="240163"/>
    <lineage>
        <taxon>Eukaryota</taxon>
        <taxon>Metazoa</taxon>
        <taxon>Chordata</taxon>
        <taxon>Craniata</taxon>
        <taxon>Vertebrata</taxon>
        <taxon>Euteleostomi</taxon>
        <taxon>Actinopterygii</taxon>
        <taxon>Neopterygii</taxon>
        <taxon>Teleostei</taxon>
        <taxon>Neoteleostei</taxon>
        <taxon>Acanthomorphata</taxon>
        <taxon>Eupercaria</taxon>
        <taxon>Sciaenidae</taxon>
        <taxon>Nibea</taxon>
    </lineage>
</organism>
<protein>
    <submittedName>
        <fullName evidence="1">von Willebrand factor A domain-containing protein 5A</fullName>
    </submittedName>
</protein>